<geneLocation type="plasmid" evidence="1">
    <name>unnamed</name>
</geneLocation>
<evidence type="ECO:0000313" key="1">
    <source>
        <dbReference type="EMBL" id="AHH11237.1"/>
    </source>
</evidence>
<dbReference type="EMBL" id="CP005748">
    <property type="protein sequence ID" value="AHH11237.1"/>
    <property type="molecule type" value="Genomic_DNA"/>
</dbReference>
<proteinExistence type="predicted"/>
<dbReference type="RefSeq" id="WP_025408570.1">
    <property type="nucleotide sequence ID" value="NZ_CP005748.1"/>
</dbReference>
<sequence length="156" mass="18247">MRFNLKYLARRLYIKRHRFWNTYMSREVQSKRTDKTIINFPILSSQDIDYEYVYAYLKDWVSKKYRAGHGIIINRVGDNYECETIQGALMSNILDMIFEDYKELFLGSLERESVDSKGKVGGIEPVDVLEGKGEIPFERLQGKQSKGFKKGKITIA</sequence>
<protein>
    <submittedName>
        <fullName evidence="1">Uncharacterized protein</fullName>
    </submittedName>
</protein>
<gene>
    <name evidence="1" type="ORF">BCO_0125800</name>
</gene>
<accession>W5SWH2</accession>
<dbReference type="HOGENOM" id="CLU_130278_0_0_12"/>
<dbReference type="AlphaFoldDB" id="W5SWH2"/>
<reference evidence="1" key="1">
    <citation type="submission" date="2013-04" db="EMBL/GenBank/DDBJ databases">
        <title>Comparative Genomics of Relapsing Fever Spirochetes.</title>
        <authorList>
            <person name="Schwan T.G."/>
            <person name="Raffel S.J."/>
            <person name="Porcella S.F."/>
            <person name="Martens C.A."/>
            <person name="Bruno D.P."/>
            <person name="Ricklefs S.M."/>
            <person name="Barbian K.B."/>
        </authorList>
    </citation>
    <scope>NUCLEOTIDE SEQUENCE</scope>
    <source>
        <strain evidence="1">Co53</strain>
        <plasmid evidence="1">unnamed</plasmid>
    </source>
</reference>
<name>W5SWH2_9SPIR</name>
<organism evidence="1">
    <name type="scientific">Borrelia coriaceae ATCC 43381</name>
    <dbReference type="NCBI Taxonomy" id="1408429"/>
    <lineage>
        <taxon>Bacteria</taxon>
        <taxon>Pseudomonadati</taxon>
        <taxon>Spirochaetota</taxon>
        <taxon>Spirochaetia</taxon>
        <taxon>Spirochaetales</taxon>
        <taxon>Borreliaceae</taxon>
        <taxon>Borrelia</taxon>
    </lineage>
</organism>
<keyword evidence="1" id="KW-0614">Plasmid</keyword>